<organism evidence="1 2">
    <name type="scientific">Eumeta variegata</name>
    <name type="common">Bagworm moth</name>
    <name type="synonym">Eumeta japonica</name>
    <dbReference type="NCBI Taxonomy" id="151549"/>
    <lineage>
        <taxon>Eukaryota</taxon>
        <taxon>Metazoa</taxon>
        <taxon>Ecdysozoa</taxon>
        <taxon>Arthropoda</taxon>
        <taxon>Hexapoda</taxon>
        <taxon>Insecta</taxon>
        <taxon>Pterygota</taxon>
        <taxon>Neoptera</taxon>
        <taxon>Endopterygota</taxon>
        <taxon>Lepidoptera</taxon>
        <taxon>Glossata</taxon>
        <taxon>Ditrysia</taxon>
        <taxon>Tineoidea</taxon>
        <taxon>Psychidae</taxon>
        <taxon>Oiketicinae</taxon>
        <taxon>Eumeta</taxon>
    </lineage>
</organism>
<evidence type="ECO:0000313" key="1">
    <source>
        <dbReference type="EMBL" id="GBP68371.1"/>
    </source>
</evidence>
<proteinExistence type="predicted"/>
<accession>A0A4C1XWP0</accession>
<reference evidence="1 2" key="1">
    <citation type="journal article" date="2019" name="Commun. Biol.">
        <title>The bagworm genome reveals a unique fibroin gene that provides high tensile strength.</title>
        <authorList>
            <person name="Kono N."/>
            <person name="Nakamura H."/>
            <person name="Ohtoshi R."/>
            <person name="Tomita M."/>
            <person name="Numata K."/>
            <person name="Arakawa K."/>
        </authorList>
    </citation>
    <scope>NUCLEOTIDE SEQUENCE [LARGE SCALE GENOMIC DNA]</scope>
</reference>
<keyword evidence="2" id="KW-1185">Reference proteome</keyword>
<comment type="caution">
    <text evidence="1">The sequence shown here is derived from an EMBL/GenBank/DDBJ whole genome shotgun (WGS) entry which is preliminary data.</text>
</comment>
<dbReference type="EMBL" id="BGZK01001009">
    <property type="protein sequence ID" value="GBP68371.1"/>
    <property type="molecule type" value="Genomic_DNA"/>
</dbReference>
<protein>
    <submittedName>
        <fullName evidence="1">Uncharacterized protein</fullName>
    </submittedName>
</protein>
<gene>
    <name evidence="1" type="ORF">EVAR_99047_1</name>
</gene>
<name>A0A4C1XWP0_EUMVA</name>
<sequence>MKWASDFSALVLDQEERTPNQKLRGWLGSDCLITMDDRNPEAAFGLRVPGTRGLVTLPRTSNTLSVSVLLRVYIPCTRTPRGWFVAVGF</sequence>
<dbReference type="Proteomes" id="UP000299102">
    <property type="component" value="Unassembled WGS sequence"/>
</dbReference>
<dbReference type="AlphaFoldDB" id="A0A4C1XWP0"/>
<evidence type="ECO:0000313" key="2">
    <source>
        <dbReference type="Proteomes" id="UP000299102"/>
    </source>
</evidence>